<dbReference type="Gene3D" id="3.90.1150.30">
    <property type="match status" value="1"/>
</dbReference>
<keyword evidence="2" id="KW-1185">Reference proteome</keyword>
<evidence type="ECO:0000313" key="1">
    <source>
        <dbReference type="EMBL" id="ADW67979.1"/>
    </source>
</evidence>
<accession>E8X1R0</accession>
<proteinExistence type="predicted"/>
<dbReference type="OrthoDB" id="9789813at2"/>
<dbReference type="InterPro" id="IPR058532">
    <property type="entry name" value="YjbR/MT2646/Rv2570-like"/>
</dbReference>
<dbReference type="eggNOG" id="COG2315">
    <property type="taxonomic scope" value="Bacteria"/>
</dbReference>
<evidence type="ECO:0008006" key="3">
    <source>
        <dbReference type="Google" id="ProtNLM"/>
    </source>
</evidence>
<dbReference type="PaxDb" id="1198114-AciX9_0912"/>
<dbReference type="EMBL" id="CP002480">
    <property type="protein sequence ID" value="ADW67979.1"/>
    <property type="molecule type" value="Genomic_DNA"/>
</dbReference>
<dbReference type="InterPro" id="IPR038056">
    <property type="entry name" value="YjbR-like_sf"/>
</dbReference>
<sequence>MNAERARTFLLGLPNVVETAQWGGLVFWVGDKAIGGKMFAMMNPEGVVPMQHPMTVPVGAERFAELMEVEGFVPAPYLARLKWVSAERWDAFRDREWEEAFVAAHAITFEKMPPKVKTVLAMSKAAQKRLITERRKVLAEKSKAKAKK</sequence>
<dbReference type="SUPFAM" id="SSF142906">
    <property type="entry name" value="YjbR-like"/>
    <property type="match status" value="1"/>
</dbReference>
<dbReference type="STRING" id="1198114.AciX9_0912"/>
<dbReference type="Pfam" id="PF04237">
    <property type="entry name" value="YjbR"/>
    <property type="match status" value="1"/>
</dbReference>
<name>E8X1R0_GRATM</name>
<dbReference type="KEGG" id="acm:AciX9_0912"/>
<organism evidence="2">
    <name type="scientific">Granulicella tundricola (strain ATCC BAA-1859 / DSM 23138 / MP5ACTX9)</name>
    <dbReference type="NCBI Taxonomy" id="1198114"/>
    <lineage>
        <taxon>Bacteria</taxon>
        <taxon>Pseudomonadati</taxon>
        <taxon>Acidobacteriota</taxon>
        <taxon>Terriglobia</taxon>
        <taxon>Terriglobales</taxon>
        <taxon>Acidobacteriaceae</taxon>
        <taxon>Granulicella</taxon>
    </lineage>
</organism>
<dbReference type="AlphaFoldDB" id="E8X1R0"/>
<protein>
    <recommendedName>
        <fullName evidence="3">MmcQ/YjbR family DNA-binding protein</fullName>
    </recommendedName>
</protein>
<dbReference type="RefSeq" id="WP_013579303.1">
    <property type="nucleotide sequence ID" value="NC_015064.1"/>
</dbReference>
<dbReference type="Proteomes" id="UP000000343">
    <property type="component" value="Chromosome"/>
</dbReference>
<dbReference type="HOGENOM" id="CLU_105851_4_1_0"/>
<reference evidence="2" key="1">
    <citation type="submission" date="2011-01" db="EMBL/GenBank/DDBJ databases">
        <title>Complete sequence of chromosome of Acidobacterium sp. MP5ACTX9.</title>
        <authorList>
            <consortium name="US DOE Joint Genome Institute"/>
            <person name="Lucas S."/>
            <person name="Copeland A."/>
            <person name="Lapidus A."/>
            <person name="Cheng J.-F."/>
            <person name="Goodwin L."/>
            <person name="Pitluck S."/>
            <person name="Teshima H."/>
            <person name="Detter J.C."/>
            <person name="Han C."/>
            <person name="Tapia R."/>
            <person name="Land M."/>
            <person name="Hauser L."/>
            <person name="Kyrpides N."/>
            <person name="Ivanova N."/>
            <person name="Ovchinnikova G."/>
            <person name="Pagani I."/>
            <person name="Rawat S.R."/>
            <person name="Mannisto M."/>
            <person name="Haggblom M.M."/>
            <person name="Woyke T."/>
        </authorList>
    </citation>
    <scope>NUCLEOTIDE SEQUENCE [LARGE SCALE GENOMIC DNA]</scope>
    <source>
        <strain evidence="2">MP5ACTX9</strain>
    </source>
</reference>
<gene>
    <name evidence="1" type="ordered locus">AciX9_0912</name>
</gene>
<evidence type="ECO:0000313" key="2">
    <source>
        <dbReference type="Proteomes" id="UP000000343"/>
    </source>
</evidence>